<dbReference type="EnsemblProtists" id="EOD18938">
    <property type="protein sequence ID" value="EOD18938"/>
    <property type="gene ID" value="EMIHUDRAFT_436219"/>
</dbReference>
<dbReference type="GeneID" id="17264485"/>
<dbReference type="Proteomes" id="UP000013827">
    <property type="component" value="Unassembled WGS sequence"/>
</dbReference>
<feature type="region of interest" description="Disordered" evidence="1">
    <location>
        <begin position="220"/>
        <end position="245"/>
    </location>
</feature>
<dbReference type="eggNOG" id="ENOG502SB0Y">
    <property type="taxonomic scope" value="Eukaryota"/>
</dbReference>
<keyword evidence="3" id="KW-1185">Reference proteome</keyword>
<dbReference type="PaxDb" id="2903-EOD18938"/>
<organism evidence="2 3">
    <name type="scientific">Emiliania huxleyi (strain CCMP1516)</name>
    <dbReference type="NCBI Taxonomy" id="280463"/>
    <lineage>
        <taxon>Eukaryota</taxon>
        <taxon>Haptista</taxon>
        <taxon>Haptophyta</taxon>
        <taxon>Prymnesiophyceae</taxon>
        <taxon>Isochrysidales</taxon>
        <taxon>Noelaerhabdaceae</taxon>
        <taxon>Emiliania</taxon>
    </lineage>
</organism>
<proteinExistence type="predicted"/>
<dbReference type="AlphaFoldDB" id="A0A0D3J603"/>
<name>A0A0D3J603_EMIH1</name>
<evidence type="ECO:0000313" key="3">
    <source>
        <dbReference type="Proteomes" id="UP000013827"/>
    </source>
</evidence>
<reference evidence="3" key="1">
    <citation type="journal article" date="2013" name="Nature">
        <title>Pan genome of the phytoplankton Emiliania underpins its global distribution.</title>
        <authorList>
            <person name="Read B.A."/>
            <person name="Kegel J."/>
            <person name="Klute M.J."/>
            <person name="Kuo A."/>
            <person name="Lefebvre S.C."/>
            <person name="Maumus F."/>
            <person name="Mayer C."/>
            <person name="Miller J."/>
            <person name="Monier A."/>
            <person name="Salamov A."/>
            <person name="Young J."/>
            <person name="Aguilar M."/>
            <person name="Claverie J.M."/>
            <person name="Frickenhaus S."/>
            <person name="Gonzalez K."/>
            <person name="Herman E.K."/>
            <person name="Lin Y.C."/>
            <person name="Napier J."/>
            <person name="Ogata H."/>
            <person name="Sarno A.F."/>
            <person name="Shmutz J."/>
            <person name="Schroeder D."/>
            <person name="de Vargas C."/>
            <person name="Verret F."/>
            <person name="von Dassow P."/>
            <person name="Valentin K."/>
            <person name="Van de Peer Y."/>
            <person name="Wheeler G."/>
            <person name="Dacks J.B."/>
            <person name="Delwiche C.F."/>
            <person name="Dyhrman S.T."/>
            <person name="Glockner G."/>
            <person name="John U."/>
            <person name="Richards T."/>
            <person name="Worden A.Z."/>
            <person name="Zhang X."/>
            <person name="Grigoriev I.V."/>
            <person name="Allen A.E."/>
            <person name="Bidle K."/>
            <person name="Borodovsky M."/>
            <person name="Bowler C."/>
            <person name="Brownlee C."/>
            <person name="Cock J.M."/>
            <person name="Elias M."/>
            <person name="Gladyshev V.N."/>
            <person name="Groth M."/>
            <person name="Guda C."/>
            <person name="Hadaegh A."/>
            <person name="Iglesias-Rodriguez M.D."/>
            <person name="Jenkins J."/>
            <person name="Jones B.M."/>
            <person name="Lawson T."/>
            <person name="Leese F."/>
            <person name="Lindquist E."/>
            <person name="Lobanov A."/>
            <person name="Lomsadze A."/>
            <person name="Malik S.B."/>
            <person name="Marsh M.E."/>
            <person name="Mackinder L."/>
            <person name="Mock T."/>
            <person name="Mueller-Roeber B."/>
            <person name="Pagarete A."/>
            <person name="Parker M."/>
            <person name="Probert I."/>
            <person name="Quesneville H."/>
            <person name="Raines C."/>
            <person name="Rensing S.A."/>
            <person name="Riano-Pachon D.M."/>
            <person name="Richier S."/>
            <person name="Rokitta S."/>
            <person name="Shiraiwa Y."/>
            <person name="Soanes D.M."/>
            <person name="van der Giezen M."/>
            <person name="Wahlund T.M."/>
            <person name="Williams B."/>
            <person name="Wilson W."/>
            <person name="Wolfe G."/>
            <person name="Wurch L.L."/>
        </authorList>
    </citation>
    <scope>NUCLEOTIDE SEQUENCE</scope>
</reference>
<accession>A0A0D3J603</accession>
<dbReference type="RefSeq" id="XP_005771367.1">
    <property type="nucleotide sequence ID" value="XM_005771310.1"/>
</dbReference>
<dbReference type="HOGENOM" id="CLU_1135281_0_0_1"/>
<protein>
    <submittedName>
        <fullName evidence="2">Uncharacterized protein</fullName>
    </submittedName>
</protein>
<dbReference type="KEGG" id="ehx:EMIHUDRAFT_436219"/>
<sequence length="245" mass="27156">MLRLDGTTLRAATRLAAQARCSVASCAGGGIYTRHYINLSNGVEAIDGLLSAGVAPEALGVCRIQSSQCESQDYSGLLANLDHDMMLHLALGHECRVYDFGSRGATWVADDGSAEPLYVPRAIWWGLEWWRYALNDIWRLPAQRTPILRGVNVERNFREALGRLSKKERRRVKYYRPFTRDGLQEVRLSGYYAPAETDGERQLHRSALLGLSDSLCRRAEVGGTGSGRGSGSEREVRGLRTRAGQ</sequence>
<evidence type="ECO:0000256" key="1">
    <source>
        <dbReference type="SAM" id="MobiDB-lite"/>
    </source>
</evidence>
<reference evidence="2" key="2">
    <citation type="submission" date="2024-10" db="UniProtKB">
        <authorList>
            <consortium name="EnsemblProtists"/>
        </authorList>
    </citation>
    <scope>IDENTIFICATION</scope>
</reference>
<evidence type="ECO:0000313" key="2">
    <source>
        <dbReference type="EnsemblProtists" id="EOD18938"/>
    </source>
</evidence>